<evidence type="ECO:0000256" key="6">
    <source>
        <dbReference type="ARBA" id="ARBA00022989"/>
    </source>
</evidence>
<dbReference type="AlphaFoldDB" id="A0A1G8XSG9"/>
<feature type="transmembrane region" description="Helical" evidence="9">
    <location>
        <begin position="118"/>
        <end position="142"/>
    </location>
</feature>
<evidence type="ECO:0000256" key="2">
    <source>
        <dbReference type="ARBA" id="ARBA00005540"/>
    </source>
</evidence>
<evidence type="ECO:0000313" key="10">
    <source>
        <dbReference type="EMBL" id="SDJ93453.1"/>
    </source>
</evidence>
<keyword evidence="7 8" id="KW-0472">Membrane</keyword>
<dbReference type="RefSeq" id="WP_090549351.1">
    <property type="nucleotide sequence ID" value="NZ_FNFP01000001.1"/>
</dbReference>
<dbReference type="PANTHER" id="PTHR38438">
    <property type="entry name" value="RIBOFLAVIN TRANSPORTER RIBU"/>
    <property type="match status" value="1"/>
</dbReference>
<keyword evidence="5 9" id="KW-0812">Transmembrane</keyword>
<gene>
    <name evidence="10" type="ORF">SAMN05660472_00314</name>
</gene>
<comment type="subcellular location">
    <subcellularLocation>
        <location evidence="1">Cell membrane</location>
        <topology evidence="1">Multi-pass membrane protein</topology>
    </subcellularLocation>
</comment>
<keyword evidence="4 8" id="KW-1003">Cell membrane</keyword>
<dbReference type="Pfam" id="PF12822">
    <property type="entry name" value="ECF_trnsprt"/>
    <property type="match status" value="1"/>
</dbReference>
<dbReference type="GO" id="GO:0005886">
    <property type="term" value="C:plasma membrane"/>
    <property type="evidence" value="ECO:0007669"/>
    <property type="project" value="UniProtKB-SubCell"/>
</dbReference>
<accession>A0A1G8XSG9</accession>
<feature type="transmembrane region" description="Helical" evidence="9">
    <location>
        <begin position="54"/>
        <end position="74"/>
    </location>
</feature>
<evidence type="ECO:0000256" key="7">
    <source>
        <dbReference type="ARBA" id="ARBA00023136"/>
    </source>
</evidence>
<dbReference type="InterPro" id="IPR024529">
    <property type="entry name" value="ECF_trnsprt_substrate-spec"/>
</dbReference>
<feature type="transmembrane region" description="Helical" evidence="9">
    <location>
        <begin position="171"/>
        <end position="195"/>
    </location>
</feature>
<name>A0A1G8XSG9_9FIRM</name>
<comment type="function">
    <text evidence="8">Probably a riboflavin-binding protein that interacts with the energy-coupling factor (ECF) ABC-transporter complex.</text>
</comment>
<evidence type="ECO:0000256" key="5">
    <source>
        <dbReference type="ARBA" id="ARBA00022692"/>
    </source>
</evidence>
<dbReference type="PIRSF" id="PIRSF037778">
    <property type="entry name" value="UCP037778_transp_RibU"/>
    <property type="match status" value="1"/>
</dbReference>
<sequence length="203" mass="22125">MQNLQKTISYKSKVFSTSNLVKMSILAIFSYVLMLVSFPLPIFPGFLKLDLSDVPPLIGGFALGPVAGMLIQLIKNILHFITKTSTGGVGELSNFIVGSSYVITASFIYHLKKDRTHAIVGVILGTIFMAVTGALSNTYLILPFYSNFMPIDAIVKMGTVINSRIVDVPTLVLYGITPFNIFKGAVIACITLLIYKKISPLLK</sequence>
<dbReference type="STRING" id="393762.SAMN05660472_00314"/>
<dbReference type="OrthoDB" id="9809216at2"/>
<comment type="similarity">
    <text evidence="2 8">Belongs to the prokaryotic riboflavin transporter (P-RFT) (TC 2.A.87) family.</text>
</comment>
<reference evidence="10 11" key="1">
    <citation type="submission" date="2016-10" db="EMBL/GenBank/DDBJ databases">
        <authorList>
            <person name="de Groot N.N."/>
        </authorList>
    </citation>
    <scope>NUCLEOTIDE SEQUENCE [LARGE SCALE GENOMIC DNA]</scope>
    <source>
        <strain evidence="10 11">DSM 18346</strain>
    </source>
</reference>
<evidence type="ECO:0000256" key="4">
    <source>
        <dbReference type="ARBA" id="ARBA00022475"/>
    </source>
</evidence>
<keyword evidence="6 9" id="KW-1133">Transmembrane helix</keyword>
<feature type="transmembrane region" description="Helical" evidence="9">
    <location>
        <begin position="20"/>
        <end position="42"/>
    </location>
</feature>
<dbReference type="EMBL" id="FNFP01000001">
    <property type="protein sequence ID" value="SDJ93453.1"/>
    <property type="molecule type" value="Genomic_DNA"/>
</dbReference>
<evidence type="ECO:0000313" key="11">
    <source>
        <dbReference type="Proteomes" id="UP000198718"/>
    </source>
</evidence>
<dbReference type="Gene3D" id="1.10.1760.20">
    <property type="match status" value="1"/>
</dbReference>
<evidence type="ECO:0000256" key="8">
    <source>
        <dbReference type="PIRNR" id="PIRNR037778"/>
    </source>
</evidence>
<protein>
    <recommendedName>
        <fullName evidence="8">Riboflavin transporter</fullName>
    </recommendedName>
</protein>
<dbReference type="Proteomes" id="UP000198718">
    <property type="component" value="Unassembled WGS sequence"/>
</dbReference>
<dbReference type="GO" id="GO:0032217">
    <property type="term" value="F:riboflavin transmembrane transporter activity"/>
    <property type="evidence" value="ECO:0007669"/>
    <property type="project" value="UniProtKB-UniRule"/>
</dbReference>
<dbReference type="PANTHER" id="PTHR38438:SF1">
    <property type="entry name" value="RIBOFLAVIN TRANSPORTER RIBU"/>
    <property type="match status" value="1"/>
</dbReference>
<dbReference type="InterPro" id="IPR025720">
    <property type="entry name" value="RibU"/>
</dbReference>
<organism evidence="10 11">
    <name type="scientific">Natronincola ferrireducens</name>
    <dbReference type="NCBI Taxonomy" id="393762"/>
    <lineage>
        <taxon>Bacteria</taxon>
        <taxon>Bacillati</taxon>
        <taxon>Bacillota</taxon>
        <taxon>Clostridia</taxon>
        <taxon>Peptostreptococcales</taxon>
        <taxon>Natronincolaceae</taxon>
        <taxon>Natronincola</taxon>
    </lineage>
</organism>
<proteinExistence type="inferred from homology"/>
<keyword evidence="3 8" id="KW-0813">Transport</keyword>
<evidence type="ECO:0000256" key="1">
    <source>
        <dbReference type="ARBA" id="ARBA00004651"/>
    </source>
</evidence>
<evidence type="ECO:0000256" key="9">
    <source>
        <dbReference type="SAM" id="Phobius"/>
    </source>
</evidence>
<evidence type="ECO:0000256" key="3">
    <source>
        <dbReference type="ARBA" id="ARBA00022448"/>
    </source>
</evidence>
<keyword evidence="11" id="KW-1185">Reference proteome</keyword>